<keyword evidence="2" id="KW-0645">Protease</keyword>
<keyword evidence="6" id="KW-0460">Magnesium</keyword>
<dbReference type="Ensembl" id="ENSOSIT00000023997.1">
    <property type="protein sequence ID" value="ENSOSIP00000022719.1"/>
    <property type="gene ID" value="ENSOSIG00000011945.1"/>
</dbReference>
<keyword evidence="16" id="KW-1185">Reference proteome</keyword>
<feature type="domain" description="Chromo" evidence="13">
    <location>
        <begin position="344"/>
        <end position="402"/>
    </location>
</feature>
<feature type="domain" description="Integrase catalytic" evidence="14">
    <location>
        <begin position="44"/>
        <end position="211"/>
    </location>
</feature>
<dbReference type="InterPro" id="IPR000953">
    <property type="entry name" value="Chromo/chromo_shadow_dom"/>
</dbReference>
<reference evidence="15" key="2">
    <citation type="submission" date="2025-09" db="UniProtKB">
        <authorList>
            <consortium name="Ensembl"/>
        </authorList>
    </citation>
    <scope>IDENTIFICATION</scope>
</reference>
<dbReference type="PROSITE" id="PS50013">
    <property type="entry name" value="CHROMO_2"/>
    <property type="match status" value="1"/>
</dbReference>
<dbReference type="PANTHER" id="PTHR37984:SF15">
    <property type="entry name" value="INTEGRASE CATALYTIC DOMAIN-CONTAINING PROTEIN"/>
    <property type="match status" value="1"/>
</dbReference>
<dbReference type="SUPFAM" id="SSF53098">
    <property type="entry name" value="Ribonuclease H-like"/>
    <property type="match status" value="1"/>
</dbReference>
<evidence type="ECO:0000256" key="11">
    <source>
        <dbReference type="ARBA" id="ARBA00023172"/>
    </source>
</evidence>
<keyword evidence="3" id="KW-0479">Metal-binding</keyword>
<evidence type="ECO:0000256" key="7">
    <source>
        <dbReference type="ARBA" id="ARBA00022908"/>
    </source>
</evidence>
<evidence type="ECO:0000256" key="10">
    <source>
        <dbReference type="ARBA" id="ARBA00023125"/>
    </source>
</evidence>
<dbReference type="PANTHER" id="PTHR37984">
    <property type="entry name" value="PROTEIN CBG26694"/>
    <property type="match status" value="1"/>
</dbReference>
<evidence type="ECO:0000259" key="13">
    <source>
        <dbReference type="PROSITE" id="PS50013"/>
    </source>
</evidence>
<keyword evidence="10" id="KW-0238">DNA-binding</keyword>
<dbReference type="Proteomes" id="UP000694383">
    <property type="component" value="Unplaced"/>
</dbReference>
<dbReference type="Gene3D" id="1.10.340.70">
    <property type="match status" value="1"/>
</dbReference>
<evidence type="ECO:0000256" key="2">
    <source>
        <dbReference type="ARBA" id="ARBA00022670"/>
    </source>
</evidence>
<dbReference type="InterPro" id="IPR041588">
    <property type="entry name" value="Integrase_H2C2"/>
</dbReference>
<evidence type="ECO:0000313" key="16">
    <source>
        <dbReference type="Proteomes" id="UP000694383"/>
    </source>
</evidence>
<dbReference type="InterPro" id="IPR016197">
    <property type="entry name" value="Chromo-like_dom_sf"/>
</dbReference>
<dbReference type="AlphaFoldDB" id="A0A8C7Y3W6"/>
<keyword evidence="4" id="KW-0064">Aspartyl protease</keyword>
<sequence>MIAQRFWWPSMSSDIRTFVSSCPVCASVKVPRRPPAGLLRPLPVPSRPWSHIAMDFITGLPNSRGKTVILTIVDRFSKLVHAVPLQRLPSAKELAVVVSRHIFRLHGLPEDIVSDRGPQFVSGFWKEFCKLLGITVSLSSGFHPQTNGQVERCNQDLETTLRAMCSRNPSAWSNQLTWAEYAHNSLVNSSGFSPFQAAYGYQPPLFPHQEQLASTTGPAAFVRRCQRTWKTFRTLLLKNQERLAAVANRRRTPAPEYKVGDRVWLNSMDIPLKGGSRKLHPRFIGPFSISKIINPVAVKLDLPRTLRVHPVFHVCKLKPEKVSNLHSAPTGPPPPRLIDGDPVYTINKLLASRRVGRGVQYLVDWKGYGPADRQWVPGRHILDKNLVSRFHRDHPDQPCRPSGSRT</sequence>
<dbReference type="Pfam" id="PF24626">
    <property type="entry name" value="SH3_Tf2-1"/>
    <property type="match status" value="1"/>
</dbReference>
<keyword evidence="5" id="KW-0378">Hydrolase</keyword>
<dbReference type="GO" id="GO:0006508">
    <property type="term" value="P:proteolysis"/>
    <property type="evidence" value="ECO:0007669"/>
    <property type="project" value="UniProtKB-KW"/>
</dbReference>
<keyword evidence="9" id="KW-0808">Transferase</keyword>
<dbReference type="InterPro" id="IPR050951">
    <property type="entry name" value="Retrovirus_Pol_polyprotein"/>
</dbReference>
<evidence type="ECO:0000256" key="9">
    <source>
        <dbReference type="ARBA" id="ARBA00022932"/>
    </source>
</evidence>
<dbReference type="GO" id="GO:0046872">
    <property type="term" value="F:metal ion binding"/>
    <property type="evidence" value="ECO:0007669"/>
    <property type="project" value="UniProtKB-KW"/>
</dbReference>
<dbReference type="InterPro" id="IPR056924">
    <property type="entry name" value="SH3_Tf2-1"/>
</dbReference>
<evidence type="ECO:0000256" key="4">
    <source>
        <dbReference type="ARBA" id="ARBA00022750"/>
    </source>
</evidence>
<dbReference type="Gene3D" id="2.40.50.40">
    <property type="match status" value="1"/>
</dbReference>
<dbReference type="Pfam" id="PF00665">
    <property type="entry name" value="rve"/>
    <property type="match status" value="1"/>
</dbReference>
<keyword evidence="9" id="KW-0239">DNA-directed DNA polymerase</keyword>
<evidence type="ECO:0000313" key="15">
    <source>
        <dbReference type="Ensembl" id="ENSOSIP00000022719.1"/>
    </source>
</evidence>
<dbReference type="SUPFAM" id="SSF54160">
    <property type="entry name" value="Chromo domain-like"/>
    <property type="match status" value="1"/>
</dbReference>
<organism evidence="15 16">
    <name type="scientific">Oryzias sinensis</name>
    <name type="common">Chinese medaka</name>
    <dbReference type="NCBI Taxonomy" id="183150"/>
    <lineage>
        <taxon>Eukaryota</taxon>
        <taxon>Metazoa</taxon>
        <taxon>Chordata</taxon>
        <taxon>Craniata</taxon>
        <taxon>Vertebrata</taxon>
        <taxon>Euteleostomi</taxon>
        <taxon>Actinopterygii</taxon>
        <taxon>Neopterygii</taxon>
        <taxon>Teleostei</taxon>
        <taxon>Neoteleostei</taxon>
        <taxon>Acanthomorphata</taxon>
        <taxon>Ovalentaria</taxon>
        <taxon>Atherinomorphae</taxon>
        <taxon>Beloniformes</taxon>
        <taxon>Adrianichthyidae</taxon>
        <taxon>Oryziinae</taxon>
        <taxon>Oryzias</taxon>
    </lineage>
</organism>
<evidence type="ECO:0000256" key="3">
    <source>
        <dbReference type="ARBA" id="ARBA00022723"/>
    </source>
</evidence>
<dbReference type="SMART" id="SM00298">
    <property type="entry name" value="CHROMO"/>
    <property type="match status" value="1"/>
</dbReference>
<evidence type="ECO:0000256" key="12">
    <source>
        <dbReference type="ARBA" id="ARBA00039658"/>
    </source>
</evidence>
<dbReference type="GO" id="GO:0003677">
    <property type="term" value="F:DNA binding"/>
    <property type="evidence" value="ECO:0007669"/>
    <property type="project" value="UniProtKB-KW"/>
</dbReference>
<dbReference type="GO" id="GO:0005634">
    <property type="term" value="C:nucleus"/>
    <property type="evidence" value="ECO:0007669"/>
    <property type="project" value="UniProtKB-SubCell"/>
</dbReference>
<keyword evidence="7" id="KW-0229">DNA integration</keyword>
<keyword evidence="9" id="KW-0548">Nucleotidyltransferase</keyword>
<dbReference type="GO" id="GO:0015074">
    <property type="term" value="P:DNA integration"/>
    <property type="evidence" value="ECO:0007669"/>
    <property type="project" value="UniProtKB-KW"/>
</dbReference>
<dbReference type="InterPro" id="IPR036397">
    <property type="entry name" value="RNaseH_sf"/>
</dbReference>
<dbReference type="CDD" id="cd00024">
    <property type="entry name" value="CD_CSD"/>
    <property type="match status" value="1"/>
</dbReference>
<dbReference type="GO" id="GO:0006310">
    <property type="term" value="P:DNA recombination"/>
    <property type="evidence" value="ECO:0007669"/>
    <property type="project" value="UniProtKB-KW"/>
</dbReference>
<reference evidence="15" key="1">
    <citation type="submission" date="2025-08" db="UniProtKB">
        <authorList>
            <consortium name="Ensembl"/>
        </authorList>
    </citation>
    <scope>IDENTIFICATION</scope>
</reference>
<dbReference type="InterPro" id="IPR012337">
    <property type="entry name" value="RNaseH-like_sf"/>
</dbReference>
<evidence type="ECO:0000256" key="1">
    <source>
        <dbReference type="ARBA" id="ARBA00004123"/>
    </source>
</evidence>
<evidence type="ECO:0000256" key="5">
    <source>
        <dbReference type="ARBA" id="ARBA00022801"/>
    </source>
</evidence>
<keyword evidence="8" id="KW-0695">RNA-directed DNA polymerase</keyword>
<accession>A0A8C7Y3W6</accession>
<proteinExistence type="predicted"/>
<comment type="subcellular location">
    <subcellularLocation>
        <location evidence="1">Nucleus</location>
    </subcellularLocation>
</comment>
<keyword evidence="11" id="KW-0233">DNA recombination</keyword>
<dbReference type="FunFam" id="3.30.420.10:FF:000032">
    <property type="entry name" value="Retrovirus-related Pol polyprotein from transposon 297-like Protein"/>
    <property type="match status" value="1"/>
</dbReference>
<dbReference type="GO" id="GO:0004190">
    <property type="term" value="F:aspartic-type endopeptidase activity"/>
    <property type="evidence" value="ECO:0007669"/>
    <property type="project" value="UniProtKB-KW"/>
</dbReference>
<evidence type="ECO:0000259" key="14">
    <source>
        <dbReference type="PROSITE" id="PS50994"/>
    </source>
</evidence>
<dbReference type="InterPro" id="IPR001584">
    <property type="entry name" value="Integrase_cat-core"/>
</dbReference>
<dbReference type="GeneTree" id="ENSGT00940000163772"/>
<dbReference type="Pfam" id="PF00385">
    <property type="entry name" value="Chromo"/>
    <property type="match status" value="1"/>
</dbReference>
<dbReference type="Gene3D" id="3.30.420.10">
    <property type="entry name" value="Ribonuclease H-like superfamily/Ribonuclease H"/>
    <property type="match status" value="1"/>
</dbReference>
<dbReference type="Pfam" id="PF17921">
    <property type="entry name" value="Integrase_H2C2"/>
    <property type="match status" value="1"/>
</dbReference>
<dbReference type="GO" id="GO:0003964">
    <property type="term" value="F:RNA-directed DNA polymerase activity"/>
    <property type="evidence" value="ECO:0007669"/>
    <property type="project" value="UniProtKB-KW"/>
</dbReference>
<evidence type="ECO:0000256" key="8">
    <source>
        <dbReference type="ARBA" id="ARBA00022918"/>
    </source>
</evidence>
<evidence type="ECO:0000256" key="6">
    <source>
        <dbReference type="ARBA" id="ARBA00022842"/>
    </source>
</evidence>
<dbReference type="GO" id="GO:0003887">
    <property type="term" value="F:DNA-directed DNA polymerase activity"/>
    <property type="evidence" value="ECO:0007669"/>
    <property type="project" value="UniProtKB-KW"/>
</dbReference>
<dbReference type="InterPro" id="IPR023780">
    <property type="entry name" value="Chromo_domain"/>
</dbReference>
<name>A0A8C7Y3W6_9TELE</name>
<protein>
    <recommendedName>
        <fullName evidence="12">Gypsy retrotransposon integrase-like protein 1</fullName>
    </recommendedName>
</protein>
<dbReference type="PROSITE" id="PS50994">
    <property type="entry name" value="INTEGRASE"/>
    <property type="match status" value="1"/>
</dbReference>